<evidence type="ECO:0000256" key="2">
    <source>
        <dbReference type="SAM" id="Phobius"/>
    </source>
</evidence>
<accession>A0A1X0IU05</accession>
<comment type="caution">
    <text evidence="3">The sequence shown here is derived from an EMBL/GenBank/DDBJ whole genome shotgun (WGS) entry which is preliminary data.</text>
</comment>
<reference evidence="3 4" key="1">
    <citation type="submission" date="2016-12" db="EMBL/GenBank/DDBJ databases">
        <title>The new phylogeny of genus Mycobacterium.</title>
        <authorList>
            <person name="Tortoli E."/>
            <person name="Trovato A."/>
            <person name="Cirillo D.M."/>
        </authorList>
    </citation>
    <scope>NUCLEOTIDE SEQUENCE [LARGE SCALE GENOMIC DNA]</scope>
    <source>
        <strain evidence="3 4">CCUG 66554</strain>
    </source>
</reference>
<evidence type="ECO:0000256" key="1">
    <source>
        <dbReference type="SAM" id="MobiDB-lite"/>
    </source>
</evidence>
<evidence type="ECO:0000313" key="3">
    <source>
        <dbReference type="EMBL" id="ORB51527.1"/>
    </source>
</evidence>
<evidence type="ECO:0000313" key="4">
    <source>
        <dbReference type="Proteomes" id="UP000192434"/>
    </source>
</evidence>
<feature type="region of interest" description="Disordered" evidence="1">
    <location>
        <begin position="12"/>
        <end position="31"/>
    </location>
</feature>
<keyword evidence="2" id="KW-1133">Transmembrane helix</keyword>
<keyword evidence="2" id="KW-0812">Transmembrane</keyword>
<proteinExistence type="predicted"/>
<name>A0A1X0IU05_9MYCO</name>
<dbReference type="STRING" id="1578165.BKG68_16525"/>
<sequence>MTHLTVEKLAQGGRRAAMTAQSAGHESMSTSGWQLTPRCYNTSYRVAAFRALVIALILAAGLAFLILF</sequence>
<feature type="transmembrane region" description="Helical" evidence="2">
    <location>
        <begin position="47"/>
        <end position="67"/>
    </location>
</feature>
<organism evidence="3 4">
    <name type="scientific">Mycobacteroides saopaulense</name>
    <dbReference type="NCBI Taxonomy" id="1578165"/>
    <lineage>
        <taxon>Bacteria</taxon>
        <taxon>Bacillati</taxon>
        <taxon>Actinomycetota</taxon>
        <taxon>Actinomycetes</taxon>
        <taxon>Mycobacteriales</taxon>
        <taxon>Mycobacteriaceae</taxon>
        <taxon>Mycobacteroides</taxon>
    </lineage>
</organism>
<dbReference type="EMBL" id="MVII01000031">
    <property type="protein sequence ID" value="ORB51527.1"/>
    <property type="molecule type" value="Genomic_DNA"/>
</dbReference>
<keyword evidence="2" id="KW-0472">Membrane</keyword>
<dbReference type="AlphaFoldDB" id="A0A1X0IU05"/>
<gene>
    <name evidence="3" type="ORF">BST43_20740</name>
</gene>
<protein>
    <submittedName>
        <fullName evidence="3">Uncharacterized protein</fullName>
    </submittedName>
</protein>
<dbReference type="Proteomes" id="UP000192434">
    <property type="component" value="Unassembled WGS sequence"/>
</dbReference>
<feature type="compositionally biased region" description="Polar residues" evidence="1">
    <location>
        <begin position="19"/>
        <end position="31"/>
    </location>
</feature>